<accession>A0ABR3Z1Q6</accession>
<dbReference type="EMBL" id="JAWDJO010000109">
    <property type="protein sequence ID" value="KAL1893449.1"/>
    <property type="molecule type" value="Genomic_DNA"/>
</dbReference>
<comment type="caution">
    <text evidence="1">The sequence shown here is derived from an EMBL/GenBank/DDBJ whole genome shotgun (WGS) entry which is preliminary data.</text>
</comment>
<sequence length="352" mass="38977">MATTTTKIRNALRATGLSGNELVRQTNLEVEKSKVTVDAVVSKGVEWIKLINIHEQWLFEMAANSRDFDSESGSESERVKITLGPTPHAKMLARASQSNPFHYRIPTVWIVPPRITVGEVKETDKVLDMADNAGPNIILETAKSDFVASMSLPLGIVLSRLMVDDHGYSKATTQQIIDEQKDPSPMTQALYSDLQGRDLARLNALFLGIYSLVLNPNPPERLAAFKALSSHVVPNDLRLPIKIVNFNIEQAFKTGLILETAGSVILELLDITCSTFIYGCISRTTTISCNKQLTSIVGRVVQQYNIGNGPIAWVCPVVRSLTSNGNHHRADKRCNLRKVREDKERLTQGEQS</sequence>
<reference evidence="1 2" key="1">
    <citation type="journal article" date="2024" name="IMA Fungus">
        <title>IMA Genome - F19 : A genome assembly and annotation guide to empower mycologists, including annotated draft genome sequences of Ceratocystis pirilliformis, Diaporthe australafricana, Fusarium ophioides, Paecilomyces lecythidis, and Sporothrix stenoceras.</title>
        <authorList>
            <person name="Aylward J."/>
            <person name="Wilson A.M."/>
            <person name="Visagie C.M."/>
            <person name="Spraker J."/>
            <person name="Barnes I."/>
            <person name="Buitendag C."/>
            <person name="Ceriani C."/>
            <person name="Del Mar Angel L."/>
            <person name="du Plessis D."/>
            <person name="Fuchs T."/>
            <person name="Gasser K."/>
            <person name="Kramer D."/>
            <person name="Li W."/>
            <person name="Munsamy K."/>
            <person name="Piso A."/>
            <person name="Price J.L."/>
            <person name="Sonnekus B."/>
            <person name="Thomas C."/>
            <person name="van der Nest A."/>
            <person name="van Dijk A."/>
            <person name="van Heerden A."/>
            <person name="van Vuuren N."/>
            <person name="Yilmaz N."/>
            <person name="Duong T.A."/>
            <person name="van der Merwe N.A."/>
            <person name="Wingfield M.J."/>
            <person name="Wingfield B.D."/>
        </authorList>
    </citation>
    <scope>NUCLEOTIDE SEQUENCE [LARGE SCALE GENOMIC DNA]</scope>
    <source>
        <strain evidence="1 2">CMW 12675</strain>
    </source>
</reference>
<gene>
    <name evidence="1" type="ORF">Cpir12675_004102</name>
</gene>
<organism evidence="1 2">
    <name type="scientific">Ceratocystis pirilliformis</name>
    <dbReference type="NCBI Taxonomy" id="259994"/>
    <lineage>
        <taxon>Eukaryota</taxon>
        <taxon>Fungi</taxon>
        <taxon>Dikarya</taxon>
        <taxon>Ascomycota</taxon>
        <taxon>Pezizomycotina</taxon>
        <taxon>Sordariomycetes</taxon>
        <taxon>Hypocreomycetidae</taxon>
        <taxon>Microascales</taxon>
        <taxon>Ceratocystidaceae</taxon>
        <taxon>Ceratocystis</taxon>
    </lineage>
</organism>
<evidence type="ECO:0000313" key="2">
    <source>
        <dbReference type="Proteomes" id="UP001583280"/>
    </source>
</evidence>
<evidence type="ECO:0000313" key="1">
    <source>
        <dbReference type="EMBL" id="KAL1893449.1"/>
    </source>
</evidence>
<dbReference type="Proteomes" id="UP001583280">
    <property type="component" value="Unassembled WGS sequence"/>
</dbReference>
<protein>
    <submittedName>
        <fullName evidence="1">Uncharacterized protein</fullName>
    </submittedName>
</protein>
<name>A0ABR3Z1Q6_9PEZI</name>
<keyword evidence="2" id="KW-1185">Reference proteome</keyword>
<proteinExistence type="predicted"/>